<reference evidence="3 4" key="1">
    <citation type="submission" date="2016-10" db="EMBL/GenBank/DDBJ databases">
        <authorList>
            <person name="Varghese N."/>
            <person name="Submissions S."/>
        </authorList>
    </citation>
    <scope>NUCLEOTIDE SEQUENCE [LARGE SCALE GENOMIC DNA]</scope>
    <source>
        <strain evidence="3 4">DSM 9169</strain>
    </source>
</reference>
<feature type="transmembrane region" description="Helical" evidence="2">
    <location>
        <begin position="318"/>
        <end position="336"/>
    </location>
</feature>
<gene>
    <name evidence="3" type="ORF">SAMN04489714_1176</name>
</gene>
<organism evidence="3 4">
    <name type="scientific">Schaalia radingae</name>
    <dbReference type="NCBI Taxonomy" id="131110"/>
    <lineage>
        <taxon>Bacteria</taxon>
        <taxon>Bacillati</taxon>
        <taxon>Actinomycetota</taxon>
        <taxon>Actinomycetes</taxon>
        <taxon>Actinomycetales</taxon>
        <taxon>Actinomycetaceae</taxon>
        <taxon>Schaalia</taxon>
    </lineage>
</organism>
<protein>
    <recommendedName>
        <fullName evidence="5">Fusaric acid resistance protein-like</fullName>
    </recommendedName>
</protein>
<feature type="compositionally biased region" description="Polar residues" evidence="1">
    <location>
        <begin position="1"/>
        <end position="10"/>
    </location>
</feature>
<accession>A0ABY0V7M5</accession>
<evidence type="ECO:0000256" key="1">
    <source>
        <dbReference type="SAM" id="MobiDB-lite"/>
    </source>
</evidence>
<keyword evidence="2" id="KW-0812">Transmembrane</keyword>
<evidence type="ECO:0008006" key="5">
    <source>
        <dbReference type="Google" id="ProtNLM"/>
    </source>
</evidence>
<feature type="transmembrane region" description="Helical" evidence="2">
    <location>
        <begin position="283"/>
        <end position="306"/>
    </location>
</feature>
<feature type="transmembrane region" description="Helical" evidence="2">
    <location>
        <begin position="239"/>
        <end position="263"/>
    </location>
</feature>
<evidence type="ECO:0000313" key="3">
    <source>
        <dbReference type="EMBL" id="SDT95194.1"/>
    </source>
</evidence>
<evidence type="ECO:0000256" key="2">
    <source>
        <dbReference type="SAM" id="Phobius"/>
    </source>
</evidence>
<feature type="transmembrane region" description="Helical" evidence="2">
    <location>
        <begin position="125"/>
        <end position="148"/>
    </location>
</feature>
<feature type="transmembrane region" description="Helical" evidence="2">
    <location>
        <begin position="342"/>
        <end position="361"/>
    </location>
</feature>
<dbReference type="Proteomes" id="UP000198976">
    <property type="component" value="Chromosome I"/>
</dbReference>
<keyword evidence="2" id="KW-0472">Membrane</keyword>
<evidence type="ECO:0000313" key="4">
    <source>
        <dbReference type="Proteomes" id="UP000198976"/>
    </source>
</evidence>
<sequence>MPEVSSSVHAQRQRTRGTTQPRGLSLRPYFKSDAPALVVVFGVVCALTIAVTRAYLALTGYPQVGGEVFHIAHAIWGGLLLIIGLIGAMILTNSWASWAGAILGGVGAGLFVDEVGKFITQDNDYFFPLAATIIYVFLVLLAGGALALQRLSRSTAAAHLHLALDIAEQSVDRTLPAMRRAQMAQHLDKARNLNPSPSQHLLIDALSDLANDLPGDGSDAGTRLTRWVRNVPTSRFQSVAAVMLFIQAIGDVARAVTALVSYASGHAMLDQVVPDVTQDGWTGTLSIAAVIGGVIAGALAVVAGVMMLPKRSSIKIPFGIAFAAVGIDLVVVNSLASYTNQFFILAIAAYLSVSMSVIIMWRRSNSADQLLQ</sequence>
<feature type="transmembrane region" description="Helical" evidence="2">
    <location>
        <begin position="68"/>
        <end position="91"/>
    </location>
</feature>
<feature type="region of interest" description="Disordered" evidence="1">
    <location>
        <begin position="1"/>
        <end position="23"/>
    </location>
</feature>
<dbReference type="EMBL" id="LT629792">
    <property type="protein sequence ID" value="SDT95194.1"/>
    <property type="molecule type" value="Genomic_DNA"/>
</dbReference>
<feature type="transmembrane region" description="Helical" evidence="2">
    <location>
        <begin position="36"/>
        <end position="56"/>
    </location>
</feature>
<keyword evidence="2" id="KW-1133">Transmembrane helix</keyword>
<keyword evidence="4" id="KW-1185">Reference proteome</keyword>
<dbReference type="RefSeq" id="WP_058236754.1">
    <property type="nucleotide sequence ID" value="NZ_LT629792.1"/>
</dbReference>
<proteinExistence type="predicted"/>
<name>A0ABY0V7M5_9ACTO</name>